<dbReference type="GO" id="GO:0016747">
    <property type="term" value="F:acyltransferase activity, transferring groups other than amino-acyl groups"/>
    <property type="evidence" value="ECO:0007669"/>
    <property type="project" value="InterPro"/>
</dbReference>
<feature type="transmembrane region" description="Helical" evidence="1">
    <location>
        <begin position="471"/>
        <end position="493"/>
    </location>
</feature>
<feature type="transmembrane region" description="Helical" evidence="1">
    <location>
        <begin position="442"/>
        <end position="459"/>
    </location>
</feature>
<evidence type="ECO:0000259" key="2">
    <source>
        <dbReference type="Pfam" id="PF01757"/>
    </source>
</evidence>
<evidence type="ECO:0000313" key="3">
    <source>
        <dbReference type="EMBL" id="CAG5014975.1"/>
    </source>
</evidence>
<keyword evidence="4" id="KW-1185">Reference proteome</keyword>
<dbReference type="InterPro" id="IPR002656">
    <property type="entry name" value="Acyl_transf_3_dom"/>
</dbReference>
<proteinExistence type="predicted"/>
<gene>
    <name evidence="3" type="ORF">PAPOLLO_LOCUS16263</name>
</gene>
<evidence type="ECO:0000256" key="1">
    <source>
        <dbReference type="SAM" id="Phobius"/>
    </source>
</evidence>
<keyword evidence="1" id="KW-1133">Transmembrane helix</keyword>
<feature type="transmembrane region" description="Helical" evidence="1">
    <location>
        <begin position="505"/>
        <end position="528"/>
    </location>
</feature>
<feature type="transmembrane region" description="Helical" evidence="1">
    <location>
        <begin position="216"/>
        <end position="235"/>
    </location>
</feature>
<feature type="transmembrane region" description="Helical" evidence="1">
    <location>
        <begin position="298"/>
        <end position="317"/>
    </location>
</feature>
<organism evidence="3 4">
    <name type="scientific">Parnassius apollo</name>
    <name type="common">Apollo butterfly</name>
    <name type="synonym">Papilio apollo</name>
    <dbReference type="NCBI Taxonomy" id="110799"/>
    <lineage>
        <taxon>Eukaryota</taxon>
        <taxon>Metazoa</taxon>
        <taxon>Ecdysozoa</taxon>
        <taxon>Arthropoda</taxon>
        <taxon>Hexapoda</taxon>
        <taxon>Insecta</taxon>
        <taxon>Pterygota</taxon>
        <taxon>Neoptera</taxon>
        <taxon>Endopterygota</taxon>
        <taxon>Lepidoptera</taxon>
        <taxon>Glossata</taxon>
        <taxon>Ditrysia</taxon>
        <taxon>Papilionoidea</taxon>
        <taxon>Papilionidae</taxon>
        <taxon>Parnassiinae</taxon>
        <taxon>Parnassini</taxon>
        <taxon>Parnassius</taxon>
        <taxon>Parnassius</taxon>
    </lineage>
</organism>
<feature type="transmembrane region" description="Helical" evidence="1">
    <location>
        <begin position="150"/>
        <end position="173"/>
    </location>
</feature>
<feature type="domain" description="Acyltransferase 3" evidence="2">
    <location>
        <begin position="214"/>
        <end position="595"/>
    </location>
</feature>
<dbReference type="Pfam" id="PF01757">
    <property type="entry name" value="Acyl_transf_3"/>
    <property type="match status" value="1"/>
</dbReference>
<feature type="transmembrane region" description="Helical" evidence="1">
    <location>
        <begin position="549"/>
        <end position="567"/>
    </location>
</feature>
<reference evidence="3" key="1">
    <citation type="submission" date="2021-04" db="EMBL/GenBank/DDBJ databases">
        <authorList>
            <person name="Tunstrom K."/>
        </authorList>
    </citation>
    <scope>NUCLEOTIDE SEQUENCE</scope>
</reference>
<dbReference type="Proteomes" id="UP000691718">
    <property type="component" value="Unassembled WGS sequence"/>
</dbReference>
<dbReference type="EMBL" id="CAJQZP010001064">
    <property type="protein sequence ID" value="CAG5014975.1"/>
    <property type="molecule type" value="Genomic_DNA"/>
</dbReference>
<evidence type="ECO:0000313" key="4">
    <source>
        <dbReference type="Proteomes" id="UP000691718"/>
    </source>
</evidence>
<feature type="transmembrane region" description="Helical" evidence="1">
    <location>
        <begin position="361"/>
        <end position="382"/>
    </location>
</feature>
<feature type="transmembrane region" description="Helical" evidence="1">
    <location>
        <begin position="389"/>
        <end position="408"/>
    </location>
</feature>
<protein>
    <submittedName>
        <fullName evidence="3">(apollo) hypothetical protein</fullName>
    </submittedName>
</protein>
<dbReference type="PANTHER" id="PTHR11161">
    <property type="entry name" value="O-ACYLTRANSFERASE"/>
    <property type="match status" value="1"/>
</dbReference>
<keyword evidence="1" id="KW-0812">Transmembrane</keyword>
<comment type="caution">
    <text evidence="3">The sequence shown here is derived from an EMBL/GenBank/DDBJ whole genome shotgun (WGS) entry which is preliminary data.</text>
</comment>
<dbReference type="PANTHER" id="PTHR11161:SF22">
    <property type="entry name" value="ACYLTRANSFERASE 3 DOMAIN-CONTAINING PROTEIN-RELATED"/>
    <property type="match status" value="1"/>
</dbReference>
<feature type="transmembrane region" description="Helical" evidence="1">
    <location>
        <begin position="579"/>
        <end position="601"/>
    </location>
</feature>
<accession>A0A8S3XBC3</accession>
<feature type="transmembrane region" description="Helical" evidence="1">
    <location>
        <begin position="255"/>
        <end position="277"/>
    </location>
</feature>
<sequence>MEKTIFVLVLFAHFCHGVIYRLNGTMYYKMPPVFQFEDYAPCMSEPNGVYCMTKFALVSDTNSELLNMIHNFSEHRVRHYNHSKLHYGVCLTKTCVRYYYNGDEKRDIRIALEGCLNDTFWKKYKLKTKILEVVNYDNVDNKLNICYGDYVIAILCFALLMTNLIGSLYDIFYIEKRGKQGNKVLLAFSIKRNWEKLIAPDSDNPRFKRLKVFHGVRTITMALVIMAHSFMPFTHIPKNTRDLEAIYDSLSYHTFINGTLIVQVFFLMSGFLLAFNVQMKSEKLKFTWAMIPIEICRRWLRLTPVYAVVLAITSTWLRFVGFGPMWNEAVVNEAEDCRRFAWQNLLYISNYFDDTLCMSHAWYLAADMQLYCIGIFFCLMVTNSTVRKVVLSLLFAAGVIIPAVVTYVKDLDAVLIVSPETSLNFIKNPTYNYVYKRGHTNLAGFIIGLSMGYITYHLLRTNFNVEKYKKHLWIYQLLFPTALLTIWLGSIFYRDAPRDSIYIRALYAGIVKPVFTLLVALFILGAIFKCDKINRSTLEWRGWVTPARLSYSAFVLHVLVIRTYVGTFQTTTNAFFLHFVYTSISMVMATFLLTIPLWLIVEAPANELLKMTFSLLIGAQEMKKTDADITMKFEVAD</sequence>
<dbReference type="AlphaFoldDB" id="A0A8S3XBC3"/>
<dbReference type="InterPro" id="IPR052728">
    <property type="entry name" value="O2_lipid_transport_reg"/>
</dbReference>
<dbReference type="OrthoDB" id="10265389at2759"/>
<keyword evidence="1" id="KW-0472">Membrane</keyword>
<name>A0A8S3XBC3_PARAO</name>